<evidence type="ECO:0000313" key="2">
    <source>
        <dbReference type="EMBL" id="KAJ6235769.1"/>
    </source>
</evidence>
<dbReference type="EMBL" id="JAOAOG010000256">
    <property type="protein sequence ID" value="KAJ6235769.1"/>
    <property type="molecule type" value="Genomic_DNA"/>
</dbReference>
<feature type="region of interest" description="Disordered" evidence="1">
    <location>
        <begin position="79"/>
        <end position="99"/>
    </location>
</feature>
<comment type="caution">
    <text evidence="2">The sequence shown here is derived from an EMBL/GenBank/DDBJ whole genome shotgun (WGS) entry which is preliminary data.</text>
</comment>
<gene>
    <name evidence="2" type="ORF">M0813_28602</name>
</gene>
<reference evidence="2" key="1">
    <citation type="submission" date="2022-08" db="EMBL/GenBank/DDBJ databases">
        <title>Novel sulfate-reducing endosymbionts in the free-living metamonad Anaeramoeba.</title>
        <authorList>
            <person name="Jerlstrom-Hultqvist J."/>
            <person name="Cepicka I."/>
            <person name="Gallot-Lavallee L."/>
            <person name="Salas-Leiva D."/>
            <person name="Curtis B.A."/>
            <person name="Zahonova K."/>
            <person name="Pipaliya S."/>
            <person name="Dacks J."/>
            <person name="Roger A.J."/>
        </authorList>
    </citation>
    <scope>NUCLEOTIDE SEQUENCE</scope>
    <source>
        <strain evidence="2">Schooner1</strain>
    </source>
</reference>
<organism evidence="2 3">
    <name type="scientific">Anaeramoeba flamelloides</name>
    <dbReference type="NCBI Taxonomy" id="1746091"/>
    <lineage>
        <taxon>Eukaryota</taxon>
        <taxon>Metamonada</taxon>
        <taxon>Anaeramoebidae</taxon>
        <taxon>Anaeramoeba</taxon>
    </lineage>
</organism>
<name>A0ABQ8XWJ2_9EUKA</name>
<evidence type="ECO:0000313" key="3">
    <source>
        <dbReference type="Proteomes" id="UP001150062"/>
    </source>
</evidence>
<protein>
    <submittedName>
        <fullName evidence="2">Uncharacterized protein</fullName>
    </submittedName>
</protein>
<dbReference type="Proteomes" id="UP001150062">
    <property type="component" value="Unassembled WGS sequence"/>
</dbReference>
<accession>A0ABQ8XWJ2</accession>
<sequence length="213" mass="24958">MESTKKVADLLYKHFNLDKNMKILFNKVRRYTYWTKYKKKKFGTVQYQIKFASQNRVLENFHRLMKFYVAKLKKGTIKPKNLSKENSSRNDQNSSKYKKRRVLNMHDLNQNNNQINANTIPYQENYGWGGNNGSGMGNIPKQRGWGRGGARGRGRGRSIFNNSNPNFNLRGNNNNNNIITFQKEDSLFYESKTPKNSLLITNQLKNQLDSFKN</sequence>
<evidence type="ECO:0000256" key="1">
    <source>
        <dbReference type="SAM" id="MobiDB-lite"/>
    </source>
</evidence>
<keyword evidence="3" id="KW-1185">Reference proteome</keyword>
<proteinExistence type="predicted"/>
<feature type="region of interest" description="Disordered" evidence="1">
    <location>
        <begin position="144"/>
        <end position="168"/>
    </location>
</feature>